<dbReference type="Pfam" id="PF21259">
    <property type="entry name" value="Rgg_C"/>
    <property type="match status" value="1"/>
</dbReference>
<feature type="domain" description="HTH cro/C1-type" evidence="1">
    <location>
        <begin position="11"/>
        <end position="65"/>
    </location>
</feature>
<evidence type="ECO:0000313" key="2">
    <source>
        <dbReference type="EMBL" id="MBC1618008.1"/>
    </source>
</evidence>
<dbReference type="CDD" id="cd00093">
    <property type="entry name" value="HTH_XRE"/>
    <property type="match status" value="1"/>
</dbReference>
<reference evidence="2 3" key="1">
    <citation type="submission" date="2020-03" db="EMBL/GenBank/DDBJ databases">
        <title>Soil Listeria distribution.</title>
        <authorList>
            <person name="Liao J."/>
            <person name="Wiedmann M."/>
        </authorList>
    </citation>
    <scope>NUCLEOTIDE SEQUENCE [LARGE SCALE GENOMIC DNA]</scope>
    <source>
        <strain evidence="2 3">FSL L7-1299</strain>
    </source>
</reference>
<organism evidence="2 3">
    <name type="scientific">Listeria booriae</name>
    <dbReference type="NCBI Taxonomy" id="1552123"/>
    <lineage>
        <taxon>Bacteria</taxon>
        <taxon>Bacillati</taxon>
        <taxon>Bacillota</taxon>
        <taxon>Bacilli</taxon>
        <taxon>Bacillales</taxon>
        <taxon>Listeriaceae</taxon>
        <taxon>Listeria</taxon>
    </lineage>
</organism>
<accession>A0A842AQ79</accession>
<comment type="caution">
    <text evidence="2">The sequence shown here is derived from an EMBL/GenBank/DDBJ whole genome shotgun (WGS) entry which is preliminary data.</text>
</comment>
<sequence>MKNLSSIGKTLKKIRVNKGISPSELVRTQGLSPSTLSHVETGNRIPTLENLLKILDGIDISFREILYITEGYQLTKKEKIIKNFRSINQSTEYEKMMHIKHEIKQYLHEHPAENFLQHLFTLISIYEQIQREQTFNLVNEEAELLVKKLMDRKEWTYFDMYLVSKLFMFFPKKHENALIQKVIDTCYKYNDLDNTERLLSSFLLNCAHYFFENKAYDKADKLLTEAEFYSLTHTQYDIYYSVRFITAASNYIRFPKRKKESEEEINYIIQHMRYIQNTALANAMENDFLKYKD</sequence>
<dbReference type="PROSITE" id="PS50943">
    <property type="entry name" value="HTH_CROC1"/>
    <property type="match status" value="1"/>
</dbReference>
<dbReference type="InterPro" id="IPR010057">
    <property type="entry name" value="Transcription_activator_Rgg_C"/>
</dbReference>
<dbReference type="SUPFAM" id="SSF47413">
    <property type="entry name" value="lambda repressor-like DNA-binding domains"/>
    <property type="match status" value="1"/>
</dbReference>
<dbReference type="InterPro" id="IPR010982">
    <property type="entry name" value="Lambda_DNA-bd_dom_sf"/>
</dbReference>
<dbReference type="EMBL" id="JAARSH010000018">
    <property type="protein sequence ID" value="MBC1618008.1"/>
    <property type="molecule type" value="Genomic_DNA"/>
</dbReference>
<dbReference type="InterPro" id="IPR053163">
    <property type="entry name" value="HTH-type_regulator_Rgg"/>
</dbReference>
<evidence type="ECO:0000259" key="1">
    <source>
        <dbReference type="PROSITE" id="PS50943"/>
    </source>
</evidence>
<dbReference type="AlphaFoldDB" id="A0A842AQ79"/>
<dbReference type="SMART" id="SM00530">
    <property type="entry name" value="HTH_XRE"/>
    <property type="match status" value="1"/>
</dbReference>
<proteinExistence type="predicted"/>
<dbReference type="Gene3D" id="1.25.40.400">
    <property type="match status" value="1"/>
</dbReference>
<dbReference type="Pfam" id="PF01381">
    <property type="entry name" value="HTH_3"/>
    <property type="match status" value="1"/>
</dbReference>
<protein>
    <submittedName>
        <fullName evidence="2">Helix-turn-helix domain-containing protein</fullName>
    </submittedName>
</protein>
<dbReference type="InterPro" id="IPR001387">
    <property type="entry name" value="Cro/C1-type_HTH"/>
</dbReference>
<dbReference type="Proteomes" id="UP000574104">
    <property type="component" value="Unassembled WGS sequence"/>
</dbReference>
<dbReference type="PANTHER" id="PTHR37038">
    <property type="entry name" value="TRANSCRIPTIONAL REGULATOR-RELATED"/>
    <property type="match status" value="1"/>
</dbReference>
<dbReference type="Gene3D" id="1.10.260.40">
    <property type="entry name" value="lambda repressor-like DNA-binding domains"/>
    <property type="match status" value="1"/>
</dbReference>
<dbReference type="NCBIfam" id="TIGR01716">
    <property type="entry name" value="RGG_Cterm"/>
    <property type="match status" value="1"/>
</dbReference>
<gene>
    <name evidence="2" type="ORF">HB904_17660</name>
</gene>
<name>A0A842AQ79_9LIST</name>
<dbReference type="RefSeq" id="WP_185434470.1">
    <property type="nucleotide sequence ID" value="NZ_JAARSH010000018.1"/>
</dbReference>
<evidence type="ECO:0000313" key="3">
    <source>
        <dbReference type="Proteomes" id="UP000574104"/>
    </source>
</evidence>
<dbReference type="GO" id="GO:0003677">
    <property type="term" value="F:DNA binding"/>
    <property type="evidence" value="ECO:0007669"/>
    <property type="project" value="InterPro"/>
</dbReference>